<dbReference type="EMBL" id="LRQV01000005">
    <property type="protein sequence ID" value="KXK63525.1"/>
    <property type="molecule type" value="Genomic_DNA"/>
</dbReference>
<evidence type="ECO:0000313" key="2">
    <source>
        <dbReference type="EMBL" id="KXK63525.1"/>
    </source>
</evidence>
<keyword evidence="1" id="KW-1133">Transmembrane helix</keyword>
<organism evidence="2 3">
    <name type="scientific">Micromonospora rosaria</name>
    <dbReference type="NCBI Taxonomy" id="47874"/>
    <lineage>
        <taxon>Bacteria</taxon>
        <taxon>Bacillati</taxon>
        <taxon>Actinomycetota</taxon>
        <taxon>Actinomycetes</taxon>
        <taxon>Micromonosporales</taxon>
        <taxon>Micromonosporaceae</taxon>
        <taxon>Micromonospora</taxon>
    </lineage>
</organism>
<dbReference type="AlphaFoldDB" id="A0A136PYK3"/>
<keyword evidence="1" id="KW-0472">Membrane</keyword>
<gene>
    <name evidence="2" type="ORF">AWW66_03025</name>
</gene>
<dbReference type="Proteomes" id="UP000070620">
    <property type="component" value="Unassembled WGS sequence"/>
</dbReference>
<name>A0A136PYK3_9ACTN</name>
<evidence type="ECO:0008006" key="4">
    <source>
        <dbReference type="Google" id="ProtNLM"/>
    </source>
</evidence>
<feature type="transmembrane region" description="Helical" evidence="1">
    <location>
        <begin position="60"/>
        <end position="83"/>
    </location>
</feature>
<feature type="transmembrane region" description="Helical" evidence="1">
    <location>
        <begin position="20"/>
        <end position="40"/>
    </location>
</feature>
<dbReference type="OrthoDB" id="572373at2"/>
<keyword evidence="3" id="KW-1185">Reference proteome</keyword>
<feature type="transmembrane region" description="Helical" evidence="1">
    <location>
        <begin position="130"/>
        <end position="154"/>
    </location>
</feature>
<accession>A0A136PYK3</accession>
<dbReference type="Pfam" id="PF14325">
    <property type="entry name" value="DUF4383"/>
    <property type="match status" value="1"/>
</dbReference>
<evidence type="ECO:0000313" key="3">
    <source>
        <dbReference type="Proteomes" id="UP000070620"/>
    </source>
</evidence>
<reference evidence="2 3" key="1">
    <citation type="submission" date="2016-01" db="EMBL/GenBank/DDBJ databases">
        <title>Whole genome sequence and analysis of Micromonospora rosaria DSM 803, which can produce antibacterial substance rosamicin.</title>
        <authorList>
            <person name="Yang H."/>
            <person name="He X."/>
            <person name="Zhu D."/>
        </authorList>
    </citation>
    <scope>NUCLEOTIDE SEQUENCE [LARGE SCALE GENOMIC DNA]</scope>
    <source>
        <strain evidence="2 3">DSM 803</strain>
    </source>
</reference>
<comment type="caution">
    <text evidence="2">The sequence shown here is derived from an EMBL/GenBank/DDBJ whole genome shotgun (WGS) entry which is preliminary data.</text>
</comment>
<protein>
    <recommendedName>
        <fullName evidence="4">DUF4383 domain-containing protein</fullName>
    </recommendedName>
</protein>
<dbReference type="RefSeq" id="WP_067359750.1">
    <property type="nucleotide sequence ID" value="NZ_JBIUBN010000014.1"/>
</dbReference>
<keyword evidence="1" id="KW-0812">Transmembrane</keyword>
<proteinExistence type="predicted"/>
<evidence type="ECO:0000256" key="1">
    <source>
        <dbReference type="SAM" id="Phobius"/>
    </source>
</evidence>
<sequence length="164" mass="17014">MARGTRDDRTTGHRPRVRTAALVVAGVFVLVGLLGFVPGVTTGYDEMTVAGHGSGAKLLGLFQVSVLHNAVHLLFGLVGLVLARSVAGARVFLAVGGAVYLALWLYGLVLSHGETPASANVLPVNAADNWLHLGLGFGMLLLGLLLSPGAGATAQRLDRPFDRP</sequence>
<feature type="transmembrane region" description="Helical" evidence="1">
    <location>
        <begin position="90"/>
        <end position="110"/>
    </location>
</feature>